<proteinExistence type="predicted"/>
<evidence type="ECO:0000313" key="2">
    <source>
        <dbReference type="EMBL" id="GKV44356.1"/>
    </source>
</evidence>
<evidence type="ECO:0000313" key="3">
    <source>
        <dbReference type="Proteomes" id="UP001054252"/>
    </source>
</evidence>
<name>A0AAV5M3Q5_9ROSI</name>
<keyword evidence="3" id="KW-1185">Reference proteome</keyword>
<feature type="compositionally biased region" description="Basic residues" evidence="1">
    <location>
        <begin position="52"/>
        <end position="63"/>
    </location>
</feature>
<organism evidence="2 3">
    <name type="scientific">Rubroshorea leprosula</name>
    <dbReference type="NCBI Taxonomy" id="152421"/>
    <lineage>
        <taxon>Eukaryota</taxon>
        <taxon>Viridiplantae</taxon>
        <taxon>Streptophyta</taxon>
        <taxon>Embryophyta</taxon>
        <taxon>Tracheophyta</taxon>
        <taxon>Spermatophyta</taxon>
        <taxon>Magnoliopsida</taxon>
        <taxon>eudicotyledons</taxon>
        <taxon>Gunneridae</taxon>
        <taxon>Pentapetalae</taxon>
        <taxon>rosids</taxon>
        <taxon>malvids</taxon>
        <taxon>Malvales</taxon>
        <taxon>Dipterocarpaceae</taxon>
        <taxon>Rubroshorea</taxon>
    </lineage>
</organism>
<comment type="caution">
    <text evidence="2">The sequence shown here is derived from an EMBL/GenBank/DDBJ whole genome shotgun (WGS) entry which is preliminary data.</text>
</comment>
<protein>
    <submittedName>
        <fullName evidence="2">Uncharacterized protein</fullName>
    </submittedName>
</protein>
<sequence length="63" mass="6446">MPSFGGIGNSVQTSGNGINNDGANNFGTGSGSPNYVKGSGSNHVTGAEEKRSRGKRGYGLWKK</sequence>
<dbReference type="Proteomes" id="UP001054252">
    <property type="component" value="Unassembled WGS sequence"/>
</dbReference>
<feature type="region of interest" description="Disordered" evidence="1">
    <location>
        <begin position="1"/>
        <end position="63"/>
    </location>
</feature>
<dbReference type="AlphaFoldDB" id="A0AAV5M3Q5"/>
<feature type="compositionally biased region" description="Polar residues" evidence="1">
    <location>
        <begin position="9"/>
        <end position="44"/>
    </location>
</feature>
<dbReference type="EMBL" id="BPVZ01000180">
    <property type="protein sequence ID" value="GKV44356.1"/>
    <property type="molecule type" value="Genomic_DNA"/>
</dbReference>
<accession>A0AAV5M3Q5</accession>
<gene>
    <name evidence="2" type="ORF">SLEP1_g51550</name>
</gene>
<evidence type="ECO:0000256" key="1">
    <source>
        <dbReference type="SAM" id="MobiDB-lite"/>
    </source>
</evidence>
<reference evidence="2 3" key="1">
    <citation type="journal article" date="2021" name="Commun. Biol.">
        <title>The genome of Shorea leprosula (Dipterocarpaceae) highlights the ecological relevance of drought in aseasonal tropical rainforests.</title>
        <authorList>
            <person name="Ng K.K.S."/>
            <person name="Kobayashi M.J."/>
            <person name="Fawcett J.A."/>
            <person name="Hatakeyama M."/>
            <person name="Paape T."/>
            <person name="Ng C.H."/>
            <person name="Ang C.C."/>
            <person name="Tnah L.H."/>
            <person name="Lee C.T."/>
            <person name="Nishiyama T."/>
            <person name="Sese J."/>
            <person name="O'Brien M.J."/>
            <person name="Copetti D."/>
            <person name="Mohd Noor M.I."/>
            <person name="Ong R.C."/>
            <person name="Putra M."/>
            <person name="Sireger I.Z."/>
            <person name="Indrioko S."/>
            <person name="Kosugi Y."/>
            <person name="Izuno A."/>
            <person name="Isagi Y."/>
            <person name="Lee S.L."/>
            <person name="Shimizu K.K."/>
        </authorList>
    </citation>
    <scope>NUCLEOTIDE SEQUENCE [LARGE SCALE GENOMIC DNA]</scope>
    <source>
        <strain evidence="2">214</strain>
    </source>
</reference>